<dbReference type="EMBL" id="JABCRI010000001">
    <property type="protein sequence ID" value="KAF8414196.1"/>
    <property type="molecule type" value="Genomic_DNA"/>
</dbReference>
<dbReference type="OMA" id="DHFALQY"/>
<dbReference type="PROSITE" id="PS51998">
    <property type="entry name" value="DEK_C"/>
    <property type="match status" value="1"/>
</dbReference>
<organism evidence="2 3">
    <name type="scientific">Tetracentron sinense</name>
    <name type="common">Spur-leaf</name>
    <dbReference type="NCBI Taxonomy" id="13715"/>
    <lineage>
        <taxon>Eukaryota</taxon>
        <taxon>Viridiplantae</taxon>
        <taxon>Streptophyta</taxon>
        <taxon>Embryophyta</taxon>
        <taxon>Tracheophyta</taxon>
        <taxon>Spermatophyta</taxon>
        <taxon>Magnoliopsida</taxon>
        <taxon>Trochodendrales</taxon>
        <taxon>Trochodendraceae</taxon>
        <taxon>Tetracentron</taxon>
    </lineage>
</organism>
<name>A0A835DSA2_TETSI</name>
<comment type="caution">
    <text evidence="2">The sequence shown here is derived from an EMBL/GenBank/DDBJ whole genome shotgun (WGS) entry which is preliminary data.</text>
</comment>
<accession>A0A835DSA2</accession>
<dbReference type="SUPFAM" id="SSF109715">
    <property type="entry name" value="DEK C-terminal domain"/>
    <property type="match status" value="1"/>
</dbReference>
<dbReference type="Pfam" id="PF08766">
    <property type="entry name" value="DEK_C"/>
    <property type="match status" value="1"/>
</dbReference>
<evidence type="ECO:0000313" key="2">
    <source>
        <dbReference type="EMBL" id="KAF8414196.1"/>
    </source>
</evidence>
<evidence type="ECO:0000259" key="1">
    <source>
        <dbReference type="PROSITE" id="PS51998"/>
    </source>
</evidence>
<evidence type="ECO:0000313" key="3">
    <source>
        <dbReference type="Proteomes" id="UP000655225"/>
    </source>
</evidence>
<protein>
    <recommendedName>
        <fullName evidence="1">DEK-C domain-containing protein</fullName>
    </recommendedName>
</protein>
<dbReference type="Gene3D" id="1.10.10.60">
    <property type="entry name" value="Homeodomain-like"/>
    <property type="match status" value="1"/>
</dbReference>
<dbReference type="InterPro" id="IPR014876">
    <property type="entry name" value="DEK_C"/>
</dbReference>
<dbReference type="OrthoDB" id="1937782at2759"/>
<reference evidence="2 3" key="1">
    <citation type="submission" date="2020-04" db="EMBL/GenBank/DDBJ databases">
        <title>Plant Genome Project.</title>
        <authorList>
            <person name="Zhang R.-G."/>
        </authorList>
    </citation>
    <scope>NUCLEOTIDE SEQUENCE [LARGE SCALE GENOMIC DNA]</scope>
    <source>
        <strain evidence="2">YNK0</strain>
        <tissue evidence="2">Leaf</tissue>
    </source>
</reference>
<feature type="domain" description="DEK-C" evidence="1">
    <location>
        <begin position="1"/>
        <end position="57"/>
    </location>
</feature>
<proteinExistence type="predicted"/>
<keyword evidence="3" id="KW-1185">Reference proteome</keyword>
<gene>
    <name evidence="2" type="ORF">HHK36_002196</name>
</gene>
<dbReference type="AlphaFoldDB" id="A0A835DSA2"/>
<sequence>MVSDQEIANGLESLLRQSDPNTFTSLNGVVQQLQEKLGFDLSHKAGFIRDQIDILLRSNIQPHLPKDHFALQYHPQFQNSHPQIPPHFALHHHPHEELNFQCPPPQQPPPVTKTDAFVQNVAAAEMPKERVFVSIALLILQ</sequence>
<dbReference type="Proteomes" id="UP000655225">
    <property type="component" value="Unassembled WGS sequence"/>
</dbReference>